<organism evidence="5 6">
    <name type="scientific">Micromonospora yangpuensis</name>
    <dbReference type="NCBI Taxonomy" id="683228"/>
    <lineage>
        <taxon>Bacteria</taxon>
        <taxon>Bacillati</taxon>
        <taxon>Actinomycetota</taxon>
        <taxon>Actinomycetes</taxon>
        <taxon>Micromonosporales</taxon>
        <taxon>Micromonosporaceae</taxon>
        <taxon>Micromonospora</taxon>
    </lineage>
</organism>
<keyword evidence="6" id="KW-1185">Reference proteome</keyword>
<keyword evidence="3" id="KW-0732">Signal</keyword>
<feature type="chain" id="PRO_5008748543" evidence="3">
    <location>
        <begin position="33"/>
        <end position="403"/>
    </location>
</feature>
<feature type="domain" description="Thioester" evidence="4">
    <location>
        <begin position="73"/>
        <end position="188"/>
    </location>
</feature>
<evidence type="ECO:0000256" key="3">
    <source>
        <dbReference type="SAM" id="SignalP"/>
    </source>
</evidence>
<evidence type="ECO:0000313" key="5">
    <source>
        <dbReference type="EMBL" id="SCL63010.1"/>
    </source>
</evidence>
<dbReference type="InterPro" id="IPR023849">
    <property type="entry name" value="TQXA_dom"/>
</dbReference>
<protein>
    <submittedName>
        <fullName evidence="5">TQXA domain-containing protein</fullName>
    </submittedName>
</protein>
<dbReference type="RefSeq" id="WP_175440652.1">
    <property type="nucleotide sequence ID" value="NZ_BMMJ01000012.1"/>
</dbReference>
<feature type="region of interest" description="Disordered" evidence="1">
    <location>
        <begin position="306"/>
        <end position="367"/>
    </location>
</feature>
<proteinExistence type="predicted"/>
<feature type="compositionally biased region" description="Pro residues" evidence="1">
    <location>
        <begin position="313"/>
        <end position="331"/>
    </location>
</feature>
<dbReference type="Proteomes" id="UP000198937">
    <property type="component" value="Unassembled WGS sequence"/>
</dbReference>
<evidence type="ECO:0000256" key="1">
    <source>
        <dbReference type="SAM" id="MobiDB-lite"/>
    </source>
</evidence>
<dbReference type="Gene3D" id="1.10.150.480">
    <property type="match status" value="1"/>
</dbReference>
<evidence type="ECO:0000256" key="2">
    <source>
        <dbReference type="SAM" id="Phobius"/>
    </source>
</evidence>
<keyword evidence="2" id="KW-0812">Transmembrane</keyword>
<dbReference type="NCBIfam" id="TIGR03934">
    <property type="entry name" value="TQXA_dom"/>
    <property type="match status" value="1"/>
</dbReference>
<sequence>MFGQRGLRWARVAAATVVGSALALGAASPAAAEEPVTGKAKQVPRTEVTLQLNSKPETTSALELKIGEQTVPVFCIDFHTPVALNKNYEEGTWDESQVKNLGKVQWVLTHGYPNADADALLAAAGAELPADLSPVRRQTVLYFGTQTAVWHFSDGIRLANRANRPELTRPIEYTAIKKIYDYLITNATDQPEPKAELSIDPKDAEATAGAKAGPFTVRGPAGDITLAVDGGTAVDAEGKPVTSVANEGQFWLTRDDAGKVSVTASADESVSFGRVFLFPGDKNKHQKLILGGSAGSKITAKAEATFTAAPSESPSPTPSESPSESPVPSPTPSESTSASPSESASPSAPVASPAPSTSPVSGGSDLPLTGSPIAVAASAGVLLLAVGGLTVLLLRRRKLRFTA</sequence>
<accession>A0A1C6VAV6</accession>
<reference evidence="5 6" key="1">
    <citation type="submission" date="2016-06" db="EMBL/GenBank/DDBJ databases">
        <authorList>
            <person name="Kjaerup R.B."/>
            <person name="Dalgaard T.S."/>
            <person name="Juul-Madsen H.R."/>
        </authorList>
    </citation>
    <scope>NUCLEOTIDE SEQUENCE [LARGE SCALE GENOMIC DNA]</scope>
    <source>
        <strain evidence="5 6">DSM 45577</strain>
    </source>
</reference>
<dbReference type="Pfam" id="PF08341">
    <property type="entry name" value="TED"/>
    <property type="match status" value="1"/>
</dbReference>
<evidence type="ECO:0000313" key="6">
    <source>
        <dbReference type="Proteomes" id="UP000198937"/>
    </source>
</evidence>
<keyword evidence="2" id="KW-1133">Transmembrane helix</keyword>
<feature type="transmembrane region" description="Helical" evidence="2">
    <location>
        <begin position="373"/>
        <end position="394"/>
    </location>
</feature>
<dbReference type="AlphaFoldDB" id="A0A1C6VAV6"/>
<dbReference type="InterPro" id="IPR013552">
    <property type="entry name" value="Thioester_dom"/>
</dbReference>
<gene>
    <name evidence="5" type="ORF">GA0070617_5080</name>
</gene>
<dbReference type="STRING" id="683228.GA0070617_5080"/>
<evidence type="ECO:0000259" key="4">
    <source>
        <dbReference type="Pfam" id="PF08341"/>
    </source>
</evidence>
<feature type="signal peptide" evidence="3">
    <location>
        <begin position="1"/>
        <end position="32"/>
    </location>
</feature>
<keyword evidence="2" id="KW-0472">Membrane</keyword>
<feature type="compositionally biased region" description="Low complexity" evidence="1">
    <location>
        <begin position="332"/>
        <end position="361"/>
    </location>
</feature>
<dbReference type="EMBL" id="FMIA01000002">
    <property type="protein sequence ID" value="SCL63010.1"/>
    <property type="molecule type" value="Genomic_DNA"/>
</dbReference>
<name>A0A1C6VAV6_9ACTN</name>